<evidence type="ECO:0000256" key="1">
    <source>
        <dbReference type="ARBA" id="ARBA00022448"/>
    </source>
</evidence>
<dbReference type="CDD" id="cd19755">
    <property type="entry name" value="TrHb2_AtGlb3-like_O"/>
    <property type="match status" value="1"/>
</dbReference>
<sequence>MAGKSSLHAQATAMSSVPFSAVEDARAAGLYVRIGPEKLASLSAAFYERVYSDEPWFRALFASTSRAAATRNQVEFHAQEFGGPRLYEERKGPTMLLGRHGPYAIGKREAERWLALMEAAIDDVAIVGEEAALLRGYFRHMAWYIVYGRELVNPARTVGYYGKHQEGEV</sequence>
<dbReference type="Pfam" id="PF01152">
    <property type="entry name" value="Bac_globin"/>
    <property type="match status" value="1"/>
</dbReference>
<dbReference type="AlphaFoldDB" id="R7QEG7"/>
<dbReference type="Proteomes" id="UP000012073">
    <property type="component" value="Unassembled WGS sequence"/>
</dbReference>
<evidence type="ECO:0000256" key="5">
    <source>
        <dbReference type="ARBA" id="ARBA00034496"/>
    </source>
</evidence>
<evidence type="ECO:0000256" key="3">
    <source>
        <dbReference type="ARBA" id="ARBA00022723"/>
    </source>
</evidence>
<accession>R7QEG7</accession>
<dbReference type="Gramene" id="CDF36459">
    <property type="protein sequence ID" value="CDF36459"/>
    <property type="gene ID" value="CHC_T00010266001"/>
</dbReference>
<dbReference type="KEGG" id="ccp:CHC_T00010266001"/>
<dbReference type="EMBL" id="HG001780">
    <property type="protein sequence ID" value="CDF36459.1"/>
    <property type="molecule type" value="Genomic_DNA"/>
</dbReference>
<dbReference type="InterPro" id="IPR001486">
    <property type="entry name" value="Hemoglobin_trunc"/>
</dbReference>
<evidence type="ECO:0000256" key="4">
    <source>
        <dbReference type="ARBA" id="ARBA00023004"/>
    </source>
</evidence>
<dbReference type="OrthoDB" id="1856542at2759"/>
<dbReference type="SUPFAM" id="SSF46458">
    <property type="entry name" value="Globin-like"/>
    <property type="match status" value="1"/>
</dbReference>
<dbReference type="SMR" id="R7QEG7"/>
<organism evidence="6 7">
    <name type="scientific">Chondrus crispus</name>
    <name type="common">Carrageen Irish moss</name>
    <name type="synonym">Polymorpha crispa</name>
    <dbReference type="NCBI Taxonomy" id="2769"/>
    <lineage>
        <taxon>Eukaryota</taxon>
        <taxon>Rhodophyta</taxon>
        <taxon>Florideophyceae</taxon>
        <taxon>Rhodymeniophycidae</taxon>
        <taxon>Gigartinales</taxon>
        <taxon>Gigartinaceae</taxon>
        <taxon>Chondrus</taxon>
    </lineage>
</organism>
<reference evidence="7" key="1">
    <citation type="journal article" date="2013" name="Proc. Natl. Acad. Sci. U.S.A.">
        <title>Genome structure and metabolic features in the red seaweed Chondrus crispus shed light on evolution of the Archaeplastida.</title>
        <authorList>
            <person name="Collen J."/>
            <person name="Porcel B."/>
            <person name="Carre W."/>
            <person name="Ball S.G."/>
            <person name="Chaparro C."/>
            <person name="Tonon T."/>
            <person name="Barbeyron T."/>
            <person name="Michel G."/>
            <person name="Noel B."/>
            <person name="Valentin K."/>
            <person name="Elias M."/>
            <person name="Artiguenave F."/>
            <person name="Arun A."/>
            <person name="Aury J.M."/>
            <person name="Barbosa-Neto J.F."/>
            <person name="Bothwell J.H."/>
            <person name="Bouget F.Y."/>
            <person name="Brillet L."/>
            <person name="Cabello-Hurtado F."/>
            <person name="Capella-Gutierrez S."/>
            <person name="Charrier B."/>
            <person name="Cladiere L."/>
            <person name="Cock J.M."/>
            <person name="Coelho S.M."/>
            <person name="Colleoni C."/>
            <person name="Czjzek M."/>
            <person name="Da Silva C."/>
            <person name="Delage L."/>
            <person name="Denoeud F."/>
            <person name="Deschamps P."/>
            <person name="Dittami S.M."/>
            <person name="Gabaldon T."/>
            <person name="Gachon C.M."/>
            <person name="Groisillier A."/>
            <person name="Herve C."/>
            <person name="Jabbari K."/>
            <person name="Katinka M."/>
            <person name="Kloareg B."/>
            <person name="Kowalczyk N."/>
            <person name="Labadie K."/>
            <person name="Leblanc C."/>
            <person name="Lopez P.J."/>
            <person name="McLachlan D.H."/>
            <person name="Meslet-Cladiere L."/>
            <person name="Moustafa A."/>
            <person name="Nehr Z."/>
            <person name="Nyvall Collen P."/>
            <person name="Panaud O."/>
            <person name="Partensky F."/>
            <person name="Poulain J."/>
            <person name="Rensing S.A."/>
            <person name="Rousvoal S."/>
            <person name="Samson G."/>
            <person name="Symeonidi A."/>
            <person name="Weissenbach J."/>
            <person name="Zambounis A."/>
            <person name="Wincker P."/>
            <person name="Boyen C."/>
        </authorList>
    </citation>
    <scope>NUCLEOTIDE SEQUENCE [LARGE SCALE GENOMIC DNA]</scope>
    <source>
        <strain evidence="7">cv. Stackhouse</strain>
    </source>
</reference>
<dbReference type="PANTHER" id="PTHR47366">
    <property type="entry name" value="TWO-ON-TWO HEMOGLOBIN-3"/>
    <property type="match status" value="1"/>
</dbReference>
<comment type="similarity">
    <text evidence="5">Belongs to the truncated hemoglobin family. Group II subfamily.</text>
</comment>
<dbReference type="GO" id="GO:0020037">
    <property type="term" value="F:heme binding"/>
    <property type="evidence" value="ECO:0007669"/>
    <property type="project" value="InterPro"/>
</dbReference>
<evidence type="ECO:0000313" key="6">
    <source>
        <dbReference type="EMBL" id="CDF36459.1"/>
    </source>
</evidence>
<dbReference type="InterPro" id="IPR009050">
    <property type="entry name" value="Globin-like_sf"/>
</dbReference>
<name>R7QEG7_CHOCR</name>
<evidence type="ECO:0000256" key="2">
    <source>
        <dbReference type="ARBA" id="ARBA00022617"/>
    </source>
</evidence>
<keyword evidence="4" id="KW-0408">Iron</keyword>
<evidence type="ECO:0000313" key="7">
    <source>
        <dbReference type="Proteomes" id="UP000012073"/>
    </source>
</evidence>
<dbReference type="InterPro" id="IPR012292">
    <property type="entry name" value="Globin/Proto"/>
</dbReference>
<protein>
    <submittedName>
        <fullName evidence="6">2-on-2 hemoglobin</fullName>
    </submittedName>
</protein>
<keyword evidence="3" id="KW-0479">Metal-binding</keyword>
<dbReference type="InterPro" id="IPR044203">
    <property type="entry name" value="GlbO/GLB3-like"/>
</dbReference>
<keyword evidence="1" id="KW-0813">Transport</keyword>
<dbReference type="GO" id="GO:0005344">
    <property type="term" value="F:oxygen carrier activity"/>
    <property type="evidence" value="ECO:0007669"/>
    <property type="project" value="InterPro"/>
</dbReference>
<dbReference type="OMA" id="HMQNALD"/>
<keyword evidence="7" id="KW-1185">Reference proteome</keyword>
<keyword evidence="2" id="KW-0349">Heme</keyword>
<dbReference type="Gene3D" id="1.10.490.10">
    <property type="entry name" value="Globins"/>
    <property type="match status" value="1"/>
</dbReference>
<proteinExistence type="inferred from homology"/>
<dbReference type="GO" id="GO:0046872">
    <property type="term" value="F:metal ion binding"/>
    <property type="evidence" value="ECO:0007669"/>
    <property type="project" value="UniProtKB-KW"/>
</dbReference>
<dbReference type="GO" id="GO:0019825">
    <property type="term" value="F:oxygen binding"/>
    <property type="evidence" value="ECO:0007669"/>
    <property type="project" value="InterPro"/>
</dbReference>
<dbReference type="GeneID" id="17324011"/>
<dbReference type="PANTHER" id="PTHR47366:SF1">
    <property type="entry name" value="TWO-ON-TWO HEMOGLOBIN-3"/>
    <property type="match status" value="1"/>
</dbReference>
<gene>
    <name evidence="6" type="ORF">CHC_T00010266001</name>
</gene>
<dbReference type="RefSeq" id="XP_005716278.1">
    <property type="nucleotide sequence ID" value="XM_005716221.1"/>
</dbReference>